<dbReference type="PROSITE" id="PS00159">
    <property type="entry name" value="ALDOLASE_KDPG_KHG_1"/>
    <property type="match status" value="1"/>
</dbReference>
<dbReference type="RefSeq" id="WP_137327362.1">
    <property type="nucleotide sequence ID" value="NZ_CP040058.1"/>
</dbReference>
<dbReference type="Gene3D" id="3.20.20.70">
    <property type="entry name" value="Aldolase class I"/>
    <property type="match status" value="1"/>
</dbReference>
<dbReference type="AlphaFoldDB" id="A0A4P8IDF2"/>
<dbReference type="KEGG" id="arf:AR1Y2_0270"/>
<keyword evidence="7" id="KW-0704">Schiff base</keyword>
<dbReference type="EMBL" id="CP040058">
    <property type="protein sequence ID" value="QCP33724.1"/>
    <property type="molecule type" value="Genomic_DNA"/>
</dbReference>
<organism evidence="10 11">
    <name type="scientific">Anaerostipes rhamnosivorans</name>
    <dbReference type="NCBI Taxonomy" id="1229621"/>
    <lineage>
        <taxon>Bacteria</taxon>
        <taxon>Bacillati</taxon>
        <taxon>Bacillota</taxon>
        <taxon>Clostridia</taxon>
        <taxon>Lachnospirales</taxon>
        <taxon>Lachnospiraceae</taxon>
        <taxon>Anaerostipes</taxon>
    </lineage>
</organism>
<dbReference type="OrthoDB" id="9802667at2"/>
<sequence length="320" mass="34564">MNDLLCKIEDIGIVPVLCLKDADKAEPLAKALCEGGIPCAEVTFRTGACVESIKRMTEAYPQMLVGAGTVTKKEQAEQAVRAGAKFIVSPGFNPEIVGYCTDHKITVIPGCSSPTDVEQAMEYGLRLVKFFPAEAAGGVKMLKALSGPYAGMKFMPTGGITEENMKDYLKLTQVAACGGSFMAPEKLVDKGDFISIRAMAEKAVRRMLGFELAHVGINTESRDEAAKAAGMFESIFGFQKSENDNSIFAGSYIEAMKQPFLGNKGHIAVRTNDVGRAVGYFKRRGFAFRDESASYKTDGSLGAIYFRQEIGGFAVHLVQK</sequence>
<evidence type="ECO:0000313" key="11">
    <source>
        <dbReference type="Proteomes" id="UP000298653"/>
    </source>
</evidence>
<dbReference type="InterPro" id="IPR000887">
    <property type="entry name" value="Aldlse_KDPG_KHG"/>
</dbReference>
<dbReference type="InterPro" id="IPR013785">
    <property type="entry name" value="Aldolase_TIM"/>
</dbReference>
<dbReference type="InterPro" id="IPR037523">
    <property type="entry name" value="VOC_core"/>
</dbReference>
<dbReference type="SUPFAM" id="SSF54593">
    <property type="entry name" value="Glyoxalase/Bleomycin resistance protein/Dihydroxybiphenyl dioxygenase"/>
    <property type="match status" value="1"/>
</dbReference>
<protein>
    <recommendedName>
        <fullName evidence="5">2-dehydro-3-deoxy-phosphogluconate aldolase</fullName>
        <ecNumber evidence="5">4.1.2.14</ecNumber>
    </recommendedName>
</protein>
<proteinExistence type="inferred from homology"/>
<evidence type="ECO:0000256" key="3">
    <source>
        <dbReference type="ARBA" id="ARBA00006906"/>
    </source>
</evidence>
<evidence type="ECO:0000313" key="10">
    <source>
        <dbReference type="EMBL" id="QCP33724.1"/>
    </source>
</evidence>
<evidence type="ECO:0000256" key="6">
    <source>
        <dbReference type="ARBA" id="ARBA00023239"/>
    </source>
</evidence>
<gene>
    <name evidence="10" type="ORF">AR1Y2_0270</name>
</gene>
<dbReference type="PROSITE" id="PS51819">
    <property type="entry name" value="VOC"/>
    <property type="match status" value="1"/>
</dbReference>
<evidence type="ECO:0000259" key="9">
    <source>
        <dbReference type="PROSITE" id="PS51819"/>
    </source>
</evidence>
<evidence type="ECO:0000256" key="5">
    <source>
        <dbReference type="ARBA" id="ARBA00013063"/>
    </source>
</evidence>
<evidence type="ECO:0000256" key="1">
    <source>
        <dbReference type="ARBA" id="ARBA00000654"/>
    </source>
</evidence>
<dbReference type="Proteomes" id="UP000298653">
    <property type="component" value="Chromosome"/>
</dbReference>
<evidence type="ECO:0000256" key="4">
    <source>
        <dbReference type="ARBA" id="ARBA00011233"/>
    </source>
</evidence>
<evidence type="ECO:0000256" key="8">
    <source>
        <dbReference type="ARBA" id="ARBA00023277"/>
    </source>
</evidence>
<keyword evidence="6 10" id="KW-0456">Lyase</keyword>
<dbReference type="PANTHER" id="PTHR30246:SF1">
    <property type="entry name" value="2-DEHYDRO-3-DEOXY-6-PHOSPHOGALACTONATE ALDOLASE-RELATED"/>
    <property type="match status" value="1"/>
</dbReference>
<dbReference type="NCBIfam" id="TIGR01182">
    <property type="entry name" value="eda"/>
    <property type="match status" value="1"/>
</dbReference>
<dbReference type="InterPro" id="IPR031338">
    <property type="entry name" value="KDPG/KHG_AS_2"/>
</dbReference>
<dbReference type="Pfam" id="PF01081">
    <property type="entry name" value="Aldolase"/>
    <property type="match status" value="1"/>
</dbReference>
<dbReference type="InterPro" id="IPR029068">
    <property type="entry name" value="Glyas_Bleomycin-R_OHBP_Dase"/>
</dbReference>
<dbReference type="GO" id="GO:0008675">
    <property type="term" value="F:2-dehydro-3-deoxy-phosphogluconate aldolase activity"/>
    <property type="evidence" value="ECO:0007669"/>
    <property type="project" value="UniProtKB-EC"/>
</dbReference>
<evidence type="ECO:0000256" key="7">
    <source>
        <dbReference type="ARBA" id="ARBA00023270"/>
    </source>
</evidence>
<name>A0A4P8IDF2_9FIRM</name>
<keyword evidence="8" id="KW-0119">Carbohydrate metabolism</keyword>
<dbReference type="NCBIfam" id="NF004325">
    <property type="entry name" value="PRK05718.1"/>
    <property type="match status" value="1"/>
</dbReference>
<dbReference type="PANTHER" id="PTHR30246">
    <property type="entry name" value="2-KETO-3-DEOXY-6-PHOSPHOGLUCONATE ALDOLASE"/>
    <property type="match status" value="1"/>
</dbReference>
<feature type="domain" description="VOC" evidence="9">
    <location>
        <begin position="211"/>
        <end position="320"/>
    </location>
</feature>
<comment type="pathway">
    <text evidence="2">Carbohydrate acid metabolism; 2-dehydro-3-deoxy-D-gluconate degradation; D-glyceraldehyde 3-phosphate and pyruvate from 2-dehydro-3-deoxy-D-gluconate: step 2/2.</text>
</comment>
<dbReference type="InterPro" id="IPR031337">
    <property type="entry name" value="KDPG/KHG_AS_1"/>
</dbReference>
<reference evidence="10 11" key="1">
    <citation type="submission" date="2019-05" db="EMBL/GenBank/DDBJ databases">
        <title>Complete genome sequencing of Anaerostipes rhamnosivorans.</title>
        <authorList>
            <person name="Bui T.P.N."/>
            <person name="de Vos W.M."/>
        </authorList>
    </citation>
    <scope>NUCLEOTIDE SEQUENCE [LARGE SCALE GENOMIC DNA]</scope>
    <source>
        <strain evidence="10 11">1y2</strain>
    </source>
</reference>
<evidence type="ECO:0000256" key="2">
    <source>
        <dbReference type="ARBA" id="ARBA00004736"/>
    </source>
</evidence>
<comment type="catalytic activity">
    <reaction evidence="1">
        <text>2-dehydro-3-deoxy-6-phospho-D-gluconate = D-glyceraldehyde 3-phosphate + pyruvate</text>
        <dbReference type="Rhea" id="RHEA:17089"/>
        <dbReference type="ChEBI" id="CHEBI:15361"/>
        <dbReference type="ChEBI" id="CHEBI:57569"/>
        <dbReference type="ChEBI" id="CHEBI:59776"/>
        <dbReference type="EC" id="4.1.2.14"/>
    </reaction>
</comment>
<accession>A0A4P8IDF2</accession>
<dbReference type="PROSITE" id="PS00160">
    <property type="entry name" value="ALDOLASE_KDPG_KHG_2"/>
    <property type="match status" value="1"/>
</dbReference>
<dbReference type="SUPFAM" id="SSF51569">
    <property type="entry name" value="Aldolase"/>
    <property type="match status" value="1"/>
</dbReference>
<comment type="subunit">
    <text evidence="4">Homotrimer.</text>
</comment>
<dbReference type="CDD" id="cd00452">
    <property type="entry name" value="KDPG_aldolase"/>
    <property type="match status" value="1"/>
</dbReference>
<keyword evidence="11" id="KW-1185">Reference proteome</keyword>
<dbReference type="EC" id="4.1.2.14" evidence="5"/>
<comment type="similarity">
    <text evidence="3">Belongs to the KHG/KDPG aldolase family.</text>
</comment>